<accession>A0A5J4L2H2</accession>
<dbReference type="GO" id="GO:0008939">
    <property type="term" value="F:nicotinate-nucleotide-dimethylbenzimidazole phosphoribosyltransferase activity"/>
    <property type="evidence" value="ECO:0007669"/>
    <property type="project" value="UniProtKB-EC"/>
</dbReference>
<dbReference type="Gene3D" id="3.40.50.10210">
    <property type="match status" value="1"/>
</dbReference>
<comment type="caution">
    <text evidence="10">The sequence shown here is derived from an EMBL/GenBank/DDBJ whole genome shotgun (WGS) entry which is preliminary data.</text>
</comment>
<keyword evidence="6 10" id="KW-0328">Glycosyltransferase</keyword>
<dbReference type="EMBL" id="BLAB01000001">
    <property type="protein sequence ID" value="GER93462.1"/>
    <property type="molecule type" value="Genomic_DNA"/>
</dbReference>
<protein>
    <recommendedName>
        <fullName evidence="4">Nicotinate-nucleotide--dimethylbenzimidazole phosphoribosyltransferase</fullName>
        <ecNumber evidence="3">2.4.2.21</ecNumber>
    </recommendedName>
    <alternativeName>
        <fullName evidence="8">N(1)-alpha-phosphoribosyltransferase</fullName>
    </alternativeName>
</protein>
<organism evidence="10">
    <name type="scientific">hot springs metagenome</name>
    <dbReference type="NCBI Taxonomy" id="433727"/>
    <lineage>
        <taxon>unclassified sequences</taxon>
        <taxon>metagenomes</taxon>
        <taxon>ecological metagenomes</taxon>
    </lineage>
</organism>
<dbReference type="Gene3D" id="1.10.1610.10">
    <property type="match status" value="1"/>
</dbReference>
<evidence type="ECO:0000256" key="4">
    <source>
        <dbReference type="ARBA" id="ARBA00015486"/>
    </source>
</evidence>
<evidence type="ECO:0000256" key="3">
    <source>
        <dbReference type="ARBA" id="ARBA00011991"/>
    </source>
</evidence>
<evidence type="ECO:0000256" key="5">
    <source>
        <dbReference type="ARBA" id="ARBA00022573"/>
    </source>
</evidence>
<comment type="catalytic activity">
    <reaction evidence="9">
        <text>5,6-dimethylbenzimidazole + nicotinate beta-D-ribonucleotide = alpha-ribazole 5'-phosphate + nicotinate + H(+)</text>
        <dbReference type="Rhea" id="RHEA:11196"/>
        <dbReference type="ChEBI" id="CHEBI:15378"/>
        <dbReference type="ChEBI" id="CHEBI:15890"/>
        <dbReference type="ChEBI" id="CHEBI:32544"/>
        <dbReference type="ChEBI" id="CHEBI:57502"/>
        <dbReference type="ChEBI" id="CHEBI:57918"/>
        <dbReference type="EC" id="2.4.2.21"/>
    </reaction>
</comment>
<dbReference type="PANTHER" id="PTHR43463:SF1">
    <property type="entry name" value="NICOTINATE-NUCLEOTIDE--DIMETHYLBENZIMIDAZOLE PHOSPHORIBOSYLTRANSFERASE"/>
    <property type="match status" value="1"/>
</dbReference>
<dbReference type="NCBIfam" id="NF000996">
    <property type="entry name" value="PRK00105.1"/>
    <property type="match status" value="1"/>
</dbReference>
<evidence type="ECO:0000256" key="1">
    <source>
        <dbReference type="ARBA" id="ARBA00005049"/>
    </source>
</evidence>
<evidence type="ECO:0000256" key="7">
    <source>
        <dbReference type="ARBA" id="ARBA00022679"/>
    </source>
</evidence>
<dbReference type="InterPro" id="IPR036087">
    <property type="entry name" value="Nict_dMeBzImd_PRibTrfase_sf"/>
</dbReference>
<comment type="similarity">
    <text evidence="2">Belongs to the CobT family.</text>
</comment>
<dbReference type="HAMAP" id="MF_00230">
    <property type="entry name" value="CobT"/>
    <property type="match status" value="1"/>
</dbReference>
<dbReference type="CDD" id="cd02439">
    <property type="entry name" value="DMB-PRT_CobT"/>
    <property type="match status" value="1"/>
</dbReference>
<proteinExistence type="inferred from homology"/>
<dbReference type="InterPro" id="IPR017846">
    <property type="entry name" value="Nict_dMeBzImd_PRibTrfase_bact"/>
</dbReference>
<dbReference type="EC" id="2.4.2.21" evidence="3"/>
<name>A0A5J4L2H2_9ZZZZ</name>
<dbReference type="PANTHER" id="PTHR43463">
    <property type="entry name" value="NICOTINATE-NUCLEOTIDE--DIMETHYLBENZIMIDAZOLE PHOSPHORIBOSYLTRANSFERASE"/>
    <property type="match status" value="1"/>
</dbReference>
<dbReference type="UniPathway" id="UPA00061">
    <property type="reaction ID" value="UER00516"/>
</dbReference>
<keyword evidence="5" id="KW-0169">Cobalamin biosynthesis</keyword>
<comment type="pathway">
    <text evidence="1">Nucleoside biosynthesis; alpha-ribazole biosynthesis; alpha-ribazole from 5,6-dimethylbenzimidazole: step 1/2.</text>
</comment>
<dbReference type="NCBIfam" id="TIGR03160">
    <property type="entry name" value="cobT_DBIPRT"/>
    <property type="match status" value="1"/>
</dbReference>
<dbReference type="AlphaFoldDB" id="A0A5J4L2H2"/>
<dbReference type="SUPFAM" id="SSF52733">
    <property type="entry name" value="Nicotinate mononucleotide:5,6-dimethylbenzimidazole phosphoribosyltransferase (CobT)"/>
    <property type="match status" value="1"/>
</dbReference>
<gene>
    <name evidence="10" type="ORF">A45J_1203</name>
</gene>
<evidence type="ECO:0000256" key="8">
    <source>
        <dbReference type="ARBA" id="ARBA00030686"/>
    </source>
</evidence>
<dbReference type="InterPro" id="IPR023195">
    <property type="entry name" value="Nict_dMeBzImd_PRibTrfase_N"/>
</dbReference>
<dbReference type="InterPro" id="IPR003200">
    <property type="entry name" value="Nict_dMeBzImd_PRibTrfase"/>
</dbReference>
<dbReference type="GO" id="GO:0009236">
    <property type="term" value="P:cobalamin biosynthetic process"/>
    <property type="evidence" value="ECO:0007669"/>
    <property type="project" value="UniProtKB-KW"/>
</dbReference>
<dbReference type="Pfam" id="PF02277">
    <property type="entry name" value="DBI_PRT"/>
    <property type="match status" value="1"/>
</dbReference>
<reference evidence="10" key="1">
    <citation type="submission" date="2019-10" db="EMBL/GenBank/DDBJ databases">
        <title>Metagenomic sequencing of thiosulfate-disproportionating enrichment culture.</title>
        <authorList>
            <person name="Umezawa K."/>
            <person name="Kojima H."/>
            <person name="Fukui M."/>
        </authorList>
    </citation>
    <scope>NUCLEOTIDE SEQUENCE</scope>
    <source>
        <strain evidence="10">45J</strain>
    </source>
</reference>
<keyword evidence="7 10" id="KW-0808">Transferase</keyword>
<evidence type="ECO:0000256" key="9">
    <source>
        <dbReference type="ARBA" id="ARBA00047340"/>
    </source>
</evidence>
<evidence type="ECO:0000313" key="10">
    <source>
        <dbReference type="EMBL" id="GER93462.1"/>
    </source>
</evidence>
<evidence type="ECO:0000256" key="6">
    <source>
        <dbReference type="ARBA" id="ARBA00022676"/>
    </source>
</evidence>
<dbReference type="FunFam" id="3.40.50.10210:FF:000001">
    <property type="entry name" value="Nicotinate-nucleotide--dimethylbenzimidazole phosphoribosyltransferase"/>
    <property type="match status" value="1"/>
</dbReference>
<evidence type="ECO:0000256" key="2">
    <source>
        <dbReference type="ARBA" id="ARBA00007110"/>
    </source>
</evidence>
<sequence>MIDETLKSIKPVEEKWYEIAQHRLDNLTKPLGSLGRLEEFARRLVAIFEDNAPSMNKKAIFTFAGDHGVTVEGVSAYPKEVTPQMVFNFLRGGAGINVLARHAGAEVVVVDIGVDYDFNDIEGLLKMKVIKGTRNFTNGPAMTKDEAVRCIEIGIELANGYAKKGYKIFGTGEMGIGNTTPSSAIAAVLTKRPVEEVTGRGTGISDEALKRKIDVIKKAIEINMPDPDDPIDVLSKVGGAEIGGIAGLVLGAASNRIPVVIDGFISTAGALIAYCIEPKTKDYMFAAHNSVEIGHKAMLDKMGLKPILDLDLRLGEGTGAALSMLLIEAGLKIYKEMATFGEAGVSNEIQK</sequence>